<feature type="binding site" evidence="3">
    <location>
        <position position="332"/>
    </location>
    <ligand>
        <name>Zn(2+)</name>
        <dbReference type="ChEBI" id="CHEBI:29105"/>
    </ligand>
</feature>
<keyword evidence="1 3" id="KW-0547">Nucleotide-binding</keyword>
<dbReference type="PROSITE" id="PS50936">
    <property type="entry name" value="ENGC_GTPASE"/>
    <property type="match status" value="1"/>
</dbReference>
<feature type="region of interest" description="Disordered" evidence="4">
    <location>
        <begin position="1"/>
        <end position="50"/>
    </location>
</feature>
<keyword evidence="3" id="KW-0378">Hydrolase</keyword>
<feature type="compositionally biased region" description="Basic and acidic residues" evidence="4">
    <location>
        <begin position="37"/>
        <end position="50"/>
    </location>
</feature>
<feature type="binding site" evidence="3">
    <location>
        <position position="326"/>
    </location>
    <ligand>
        <name>Zn(2+)</name>
        <dbReference type="ChEBI" id="CHEBI:29105"/>
    </ligand>
</feature>
<dbReference type="Pfam" id="PF03193">
    <property type="entry name" value="RsgA_GTPase"/>
    <property type="match status" value="1"/>
</dbReference>
<feature type="binding site" evidence="3">
    <location>
        <position position="339"/>
    </location>
    <ligand>
        <name>Zn(2+)</name>
        <dbReference type="ChEBI" id="CHEBI:29105"/>
    </ligand>
</feature>
<feature type="binding site" evidence="3">
    <location>
        <begin position="175"/>
        <end position="178"/>
    </location>
    <ligand>
        <name>GTP</name>
        <dbReference type="ChEBI" id="CHEBI:37565"/>
    </ligand>
</feature>
<evidence type="ECO:0000259" key="5">
    <source>
        <dbReference type="PROSITE" id="PS50936"/>
    </source>
</evidence>
<reference evidence="8" key="1">
    <citation type="journal article" date="2019" name="Int. J. Syst. Evol. Microbiol.">
        <title>The Global Catalogue of Microorganisms (GCM) 10K type strain sequencing project: providing services to taxonomists for standard genome sequencing and annotation.</title>
        <authorList>
            <consortium name="The Broad Institute Genomics Platform"/>
            <consortium name="The Broad Institute Genome Sequencing Center for Infectious Disease"/>
            <person name="Wu L."/>
            <person name="Ma J."/>
        </authorList>
    </citation>
    <scope>NUCLEOTIDE SEQUENCE [LARGE SCALE GENOMIC DNA]</scope>
    <source>
        <strain evidence="8">CGMCC 1.12778</strain>
    </source>
</reference>
<dbReference type="EMBL" id="BMFW01000005">
    <property type="protein sequence ID" value="GGH94030.1"/>
    <property type="molecule type" value="Genomic_DNA"/>
</dbReference>
<comment type="cofactor">
    <cofactor evidence="3">
        <name>Zn(2+)</name>
        <dbReference type="ChEBI" id="CHEBI:29105"/>
    </cofactor>
    <text evidence="3">Binds 1 zinc ion per subunit.</text>
</comment>
<keyword evidence="3" id="KW-0963">Cytoplasm</keyword>
<keyword evidence="3" id="KW-0862">Zinc</keyword>
<keyword evidence="8" id="KW-1185">Reference proteome</keyword>
<sequence length="383" mass="40701">MPPWHLDRKGAAVARSTDSWDESDVRIRPSKKGSRPRTKDRPSHDDAQTGRIITVDRGRYTAVVGEDSANERVVIAARARELRRSPVVAGDFVSLVGDVSGAPDTLARLVKIQDRKTLLRRSADDTDPIERAVVANADQLVIVVAAANPEPRTGFIDRALVAAYDAGIEPILLVTKADVKDPADLLSNYTHLDFPVIISRTADAQASGIDARSDDGLSARLDSRAVASLRAYLDGQVTVMLGHSGVGKSTMVNALTGAERATGGVNAVTGRGRHTSSSALALRLADAPPGSWIIDTPGIRSFGLAHVDPDRILRSFPDLSPGIENCERGCKHTATAVDCGLDDWVAGGHAGPTGPARLASLRRLLGTDPRMEAQETKELGSVN</sequence>
<dbReference type="InterPro" id="IPR004881">
    <property type="entry name" value="Ribosome_biogen_GTPase_RsgA"/>
</dbReference>
<dbReference type="PROSITE" id="PS51721">
    <property type="entry name" value="G_CP"/>
    <property type="match status" value="1"/>
</dbReference>
<feature type="domain" description="CP-type G" evidence="6">
    <location>
        <begin position="126"/>
        <end position="302"/>
    </location>
</feature>
<dbReference type="CDD" id="cd01854">
    <property type="entry name" value="YjeQ_EngC"/>
    <property type="match status" value="1"/>
</dbReference>
<evidence type="ECO:0000256" key="3">
    <source>
        <dbReference type="HAMAP-Rule" id="MF_01820"/>
    </source>
</evidence>
<dbReference type="Gene3D" id="3.40.50.300">
    <property type="entry name" value="P-loop containing nucleotide triphosphate hydrolases"/>
    <property type="match status" value="1"/>
</dbReference>
<accession>A0ABQ2AMU5</accession>
<evidence type="ECO:0000256" key="1">
    <source>
        <dbReference type="ARBA" id="ARBA00022741"/>
    </source>
</evidence>
<proteinExistence type="inferred from homology"/>
<dbReference type="InterPro" id="IPR010914">
    <property type="entry name" value="RsgA_GTPase_dom"/>
</dbReference>
<feature type="domain" description="EngC GTPase" evidence="5">
    <location>
        <begin position="135"/>
        <end position="300"/>
    </location>
</feature>
<evidence type="ECO:0000313" key="8">
    <source>
        <dbReference type="Proteomes" id="UP000643279"/>
    </source>
</evidence>
<evidence type="ECO:0000259" key="6">
    <source>
        <dbReference type="PROSITE" id="PS51721"/>
    </source>
</evidence>
<dbReference type="EC" id="3.6.1.-" evidence="3"/>
<keyword evidence="3" id="KW-0690">Ribosome biogenesis</keyword>
<gene>
    <name evidence="3 7" type="primary">rsgA</name>
    <name evidence="7" type="ORF">GCM10007170_16280</name>
</gene>
<evidence type="ECO:0000313" key="7">
    <source>
        <dbReference type="EMBL" id="GGH94030.1"/>
    </source>
</evidence>
<evidence type="ECO:0000256" key="2">
    <source>
        <dbReference type="ARBA" id="ARBA00023134"/>
    </source>
</evidence>
<feature type="compositionally biased region" description="Basic and acidic residues" evidence="4">
    <location>
        <begin position="1"/>
        <end position="10"/>
    </location>
</feature>
<feature type="binding site" evidence="3">
    <location>
        <begin position="242"/>
        <end position="250"/>
    </location>
    <ligand>
        <name>GTP</name>
        <dbReference type="ChEBI" id="CHEBI:37565"/>
    </ligand>
</feature>
<dbReference type="InterPro" id="IPR030378">
    <property type="entry name" value="G_CP_dom"/>
</dbReference>
<comment type="subcellular location">
    <subcellularLocation>
        <location evidence="3">Cytoplasm</location>
    </subcellularLocation>
</comment>
<protein>
    <recommendedName>
        <fullName evidence="3">Small ribosomal subunit biogenesis GTPase RsgA</fullName>
        <ecNumber evidence="3">3.6.1.-</ecNumber>
    </recommendedName>
</protein>
<organism evidence="7 8">
    <name type="scientific">Arthrobacter liuii</name>
    <dbReference type="NCBI Taxonomy" id="1476996"/>
    <lineage>
        <taxon>Bacteria</taxon>
        <taxon>Bacillati</taxon>
        <taxon>Actinomycetota</taxon>
        <taxon>Actinomycetes</taxon>
        <taxon>Micrococcales</taxon>
        <taxon>Micrococcaceae</taxon>
        <taxon>Arthrobacter</taxon>
    </lineage>
</organism>
<dbReference type="PANTHER" id="PTHR32120">
    <property type="entry name" value="SMALL RIBOSOMAL SUBUNIT BIOGENESIS GTPASE RSGA"/>
    <property type="match status" value="1"/>
</dbReference>
<dbReference type="InterPro" id="IPR027417">
    <property type="entry name" value="P-loop_NTPase"/>
</dbReference>
<name>A0ABQ2AMU5_9MICC</name>
<dbReference type="Proteomes" id="UP000643279">
    <property type="component" value="Unassembled WGS sequence"/>
</dbReference>
<keyword evidence="2 3" id="KW-0342">GTP-binding</keyword>
<feature type="binding site" evidence="3">
    <location>
        <position position="330"/>
    </location>
    <ligand>
        <name>Zn(2+)</name>
        <dbReference type="ChEBI" id="CHEBI:29105"/>
    </ligand>
</feature>
<keyword evidence="3" id="KW-0694">RNA-binding</keyword>
<evidence type="ECO:0000256" key="4">
    <source>
        <dbReference type="SAM" id="MobiDB-lite"/>
    </source>
</evidence>
<dbReference type="SUPFAM" id="SSF52540">
    <property type="entry name" value="P-loop containing nucleoside triphosphate hydrolases"/>
    <property type="match status" value="1"/>
</dbReference>
<keyword evidence="3" id="KW-0699">rRNA-binding</keyword>
<dbReference type="HAMAP" id="MF_01820">
    <property type="entry name" value="GTPase_RsgA"/>
    <property type="match status" value="1"/>
</dbReference>
<comment type="caution">
    <text evidence="7">The sequence shown here is derived from an EMBL/GenBank/DDBJ whole genome shotgun (WGS) entry which is preliminary data.</text>
</comment>
<comment type="function">
    <text evidence="3">One of several proteins that assist in the late maturation steps of the functional core of the 30S ribosomal subunit. Helps release RbfA from mature subunits. May play a role in the assembly of ribosomal proteins into the subunit. Circularly permuted GTPase that catalyzes slow GTP hydrolysis, GTPase activity is stimulated by the 30S ribosomal subunit.</text>
</comment>
<comment type="similarity">
    <text evidence="3">Belongs to the TRAFAC class YlqF/YawG GTPase family. RsgA subfamily.</text>
</comment>
<comment type="subunit">
    <text evidence="3">Monomer. Associates with 30S ribosomal subunit, binds 16S rRNA.</text>
</comment>
<dbReference type="PANTHER" id="PTHR32120:SF11">
    <property type="entry name" value="SMALL RIBOSOMAL SUBUNIT BIOGENESIS GTPASE RSGA 1, MITOCHONDRIAL-RELATED"/>
    <property type="match status" value="1"/>
</dbReference>
<keyword evidence="3" id="KW-0479">Metal-binding</keyword>